<feature type="domain" description="Integrase catalytic" evidence="5">
    <location>
        <begin position="504"/>
        <end position="615"/>
    </location>
</feature>
<evidence type="ECO:0000313" key="7">
    <source>
        <dbReference type="Proteomes" id="UP000288805"/>
    </source>
</evidence>
<dbReference type="SUPFAM" id="SSF53098">
    <property type="entry name" value="Ribonuclease H-like"/>
    <property type="match status" value="1"/>
</dbReference>
<evidence type="ECO:0000256" key="2">
    <source>
        <dbReference type="PROSITE-ProRule" id="PRU00047"/>
    </source>
</evidence>
<gene>
    <name evidence="6" type="primary">RE2_462</name>
    <name evidence="6" type="ORF">CK203_013984</name>
</gene>
<feature type="domain" description="CCHC-type" evidence="4">
    <location>
        <begin position="270"/>
        <end position="285"/>
    </location>
</feature>
<dbReference type="AlphaFoldDB" id="A0A438JJ21"/>
<evidence type="ECO:0000256" key="1">
    <source>
        <dbReference type="ARBA" id="ARBA00022750"/>
    </source>
</evidence>
<dbReference type="CDD" id="cd09272">
    <property type="entry name" value="RNase_HI_RT_Ty1"/>
    <property type="match status" value="1"/>
</dbReference>
<dbReference type="PROSITE" id="PS50994">
    <property type="entry name" value="INTEGRASE"/>
    <property type="match status" value="1"/>
</dbReference>
<dbReference type="Pfam" id="PF13976">
    <property type="entry name" value="gag_pre-integrs"/>
    <property type="match status" value="1"/>
</dbReference>
<keyword evidence="2" id="KW-0863">Zinc-finger</keyword>
<dbReference type="InterPro" id="IPR057670">
    <property type="entry name" value="SH3_retrovirus"/>
</dbReference>
<keyword evidence="1" id="KW-0064">Aspartyl protease</keyword>
<feature type="compositionally biased region" description="Low complexity" evidence="3">
    <location>
        <begin position="234"/>
        <end position="243"/>
    </location>
</feature>
<proteinExistence type="predicted"/>
<dbReference type="Pfam" id="PF25597">
    <property type="entry name" value="SH3_retrovirus"/>
    <property type="match status" value="1"/>
</dbReference>
<dbReference type="Gene3D" id="3.30.420.10">
    <property type="entry name" value="Ribonuclease H-like superfamily/Ribonuclease H"/>
    <property type="match status" value="1"/>
</dbReference>
<dbReference type="PROSITE" id="PS50158">
    <property type="entry name" value="ZF_CCHC"/>
    <property type="match status" value="1"/>
</dbReference>
<dbReference type="InterPro" id="IPR012337">
    <property type="entry name" value="RNaseH-like_sf"/>
</dbReference>
<name>A0A438JJ21_VITVI</name>
<dbReference type="GO" id="GO:0008270">
    <property type="term" value="F:zinc ion binding"/>
    <property type="evidence" value="ECO:0007669"/>
    <property type="project" value="UniProtKB-KW"/>
</dbReference>
<comment type="caution">
    <text evidence="6">The sequence shown here is derived from an EMBL/GenBank/DDBJ whole genome shotgun (WGS) entry which is preliminary data.</text>
</comment>
<dbReference type="Pfam" id="PF22936">
    <property type="entry name" value="Pol_BBD"/>
    <property type="match status" value="1"/>
</dbReference>
<keyword evidence="1" id="KW-0378">Hydrolase</keyword>
<dbReference type="GO" id="GO:0004190">
    <property type="term" value="F:aspartic-type endopeptidase activity"/>
    <property type="evidence" value="ECO:0007669"/>
    <property type="project" value="UniProtKB-KW"/>
</dbReference>
<dbReference type="Gene3D" id="4.10.60.10">
    <property type="entry name" value="Zinc finger, CCHC-type"/>
    <property type="match status" value="1"/>
</dbReference>
<dbReference type="InterPro" id="IPR054722">
    <property type="entry name" value="PolX-like_BBD"/>
</dbReference>
<keyword evidence="2" id="KW-0862">Zinc</keyword>
<dbReference type="EMBL" id="QGNW01000039">
    <property type="protein sequence ID" value="RVX08961.1"/>
    <property type="molecule type" value="Genomic_DNA"/>
</dbReference>
<feature type="region of interest" description="Disordered" evidence="3">
    <location>
        <begin position="205"/>
        <end position="248"/>
    </location>
</feature>
<keyword evidence="1" id="KW-0645">Protease</keyword>
<dbReference type="InterPro" id="IPR025724">
    <property type="entry name" value="GAG-pre-integrase_dom"/>
</dbReference>
<dbReference type="InterPro" id="IPR043502">
    <property type="entry name" value="DNA/RNA_pol_sf"/>
</dbReference>
<dbReference type="InterPro" id="IPR036875">
    <property type="entry name" value="Znf_CCHC_sf"/>
</dbReference>
<dbReference type="InterPro" id="IPR001584">
    <property type="entry name" value="Integrase_cat-core"/>
</dbReference>
<dbReference type="InterPro" id="IPR036397">
    <property type="entry name" value="RNaseH_sf"/>
</dbReference>
<dbReference type="InterPro" id="IPR001878">
    <property type="entry name" value="Znf_CCHC"/>
</dbReference>
<accession>A0A438JJ21</accession>
<sequence>MEEASFTAAPPVFNGENYQTWAVRMTVHLQALDVWEAIEEDYEISPLGANPTVAQMKNHKEKKTRKAKAKACLFSAVSPLILTRIMQLESAAEIWKHLREEYQGNERVRNMQVMNLIREFEMVRMKESQTIKDYAEQLLTIANKVRLIGKEFSDERVVQKNFVTLPEKYEAKISSLENTKDLSRITLAELLNALQALEQRRLMRQGSSVEGAFQAKTQTNEGNTRRRKNKKNNNKPSNNNNQKAGTYPPCPHCKKTNHPQQKCWWRPDVKCNKCGRQGHIERICRTQQQQGETNVAAEQYQEEQLFSATCFANGSTSESWLVDSGCTNHMTYDQDLFREIDRTAISKVRIGNGEYIPVKGKGTVAIESLTGLKLISDVLFVPDIDQNLLSVGQFVEKGFKVCFEDKNCIIKDAEGREVFNIKMKGKSFALNMLEDEQIAAAQHENNTMLWHKRLGHFHHNVVLYMKKNQIVEGLPDLEEELPICVACQYGKQTRLPFPQKAAWKSTQKLQLVHTDVSGPQKTPSLKGSKYYIAFVDDFTRFCWIYFLTYKSEVADVFLRYKAMVENQREYRIKVIRSDNGTEYTSEKFNKFCEDAGIDHQLTAPYTPQQNGVVKRDKLDKKSEPGIFIGYSNTSKAYRIYLPQNNKIVVSRDVKFLETEKWSWDEQNQQYIDEDVDELPIRGFRTLFDIYQRCNIAVLEPAGFVEAAENKRWRVVMQEELNMIDKNNTWELVDRPSHKKPIGVKWVYRTKLNSDGSINKHKARLVVKGYAQMFGVDFSETFAPVARLDTIRMLLALAAQRKWKIYQLDVKSAFLNGYLEEEIFVEQPEGFSIKGKEEKVYLLKKALYGLRQAPRAWCSRIDTHLLTLGFHKSLSEFTLYIKKIEEDILIVSLYVDDLLVTGSNAGFVNKFKAEMEQVFEMTDLGEMSYFLGMEVHQKQNEIFICQQKYAKEILKKFKMEECKPTSTPMNQKEKFCKEDGAEKVDEGLYRSMIGCLMYLTATRPDIMHVVSLLSRYMHCASEIHFQAAKRVIRYVKGTVDYGIKFSQVQSFNFHGFSDSDWAGCVDDMRSTSGYCFSFGSGVFSWSSRKQEVVAQSTAEAEYIAAVAAVNQALWLRKLLTDLDMKQEVSTKVFVDNQATISIANDPVFHDLSFYEKDLEFAAPKSRRSVESYALVAAEGKAEIVNHMQLKQLAVDKFERENGYSEQEMSVAGVTWPCMTMHGKWA</sequence>
<dbReference type="SUPFAM" id="SSF57756">
    <property type="entry name" value="Retrovirus zinc finger-like domains"/>
    <property type="match status" value="1"/>
</dbReference>
<dbReference type="Pfam" id="PF14223">
    <property type="entry name" value="Retrotran_gag_2"/>
    <property type="match status" value="1"/>
</dbReference>
<evidence type="ECO:0000313" key="6">
    <source>
        <dbReference type="EMBL" id="RVX08961.1"/>
    </source>
</evidence>
<organism evidence="6 7">
    <name type="scientific">Vitis vinifera</name>
    <name type="common">Grape</name>
    <dbReference type="NCBI Taxonomy" id="29760"/>
    <lineage>
        <taxon>Eukaryota</taxon>
        <taxon>Viridiplantae</taxon>
        <taxon>Streptophyta</taxon>
        <taxon>Embryophyta</taxon>
        <taxon>Tracheophyta</taxon>
        <taxon>Spermatophyta</taxon>
        <taxon>Magnoliopsida</taxon>
        <taxon>eudicotyledons</taxon>
        <taxon>Gunneridae</taxon>
        <taxon>Pentapetalae</taxon>
        <taxon>rosids</taxon>
        <taxon>Vitales</taxon>
        <taxon>Vitaceae</taxon>
        <taxon>Viteae</taxon>
        <taxon>Vitis</taxon>
    </lineage>
</organism>
<dbReference type="Pfam" id="PF07727">
    <property type="entry name" value="RVT_2"/>
    <property type="match status" value="1"/>
</dbReference>
<evidence type="ECO:0000259" key="5">
    <source>
        <dbReference type="PROSITE" id="PS50994"/>
    </source>
</evidence>
<dbReference type="InterPro" id="IPR013103">
    <property type="entry name" value="RVT_2"/>
</dbReference>
<keyword evidence="2" id="KW-0479">Metal-binding</keyword>
<dbReference type="PANTHER" id="PTHR11439">
    <property type="entry name" value="GAG-POL-RELATED RETROTRANSPOSON"/>
    <property type="match status" value="1"/>
</dbReference>
<reference evidence="6 7" key="1">
    <citation type="journal article" date="2018" name="PLoS Genet.">
        <title>Population sequencing reveals clonal diversity and ancestral inbreeding in the grapevine cultivar Chardonnay.</title>
        <authorList>
            <person name="Roach M.J."/>
            <person name="Johnson D.L."/>
            <person name="Bohlmann J."/>
            <person name="van Vuuren H.J."/>
            <person name="Jones S.J."/>
            <person name="Pretorius I.S."/>
            <person name="Schmidt S.A."/>
            <person name="Borneman A.R."/>
        </authorList>
    </citation>
    <scope>NUCLEOTIDE SEQUENCE [LARGE SCALE GENOMIC DNA]</scope>
    <source>
        <strain evidence="7">cv. Chardonnay</strain>
        <tissue evidence="6">Leaf</tissue>
    </source>
</reference>
<dbReference type="Pfam" id="PF00665">
    <property type="entry name" value="rve"/>
    <property type="match status" value="1"/>
</dbReference>
<dbReference type="GO" id="GO:0015074">
    <property type="term" value="P:DNA integration"/>
    <property type="evidence" value="ECO:0007669"/>
    <property type="project" value="InterPro"/>
</dbReference>
<evidence type="ECO:0000256" key="3">
    <source>
        <dbReference type="SAM" id="MobiDB-lite"/>
    </source>
</evidence>
<dbReference type="SUPFAM" id="SSF56672">
    <property type="entry name" value="DNA/RNA polymerases"/>
    <property type="match status" value="1"/>
</dbReference>
<evidence type="ECO:0000259" key="4">
    <source>
        <dbReference type="PROSITE" id="PS50158"/>
    </source>
</evidence>
<dbReference type="PANTHER" id="PTHR11439:SF503">
    <property type="entry name" value="CYSTEINE-RICH RLK (RECEPTOR-LIKE PROTEIN KINASE) 8"/>
    <property type="match status" value="1"/>
</dbReference>
<dbReference type="Proteomes" id="UP000288805">
    <property type="component" value="Unassembled WGS sequence"/>
</dbReference>
<dbReference type="GO" id="GO:0003676">
    <property type="term" value="F:nucleic acid binding"/>
    <property type="evidence" value="ECO:0007669"/>
    <property type="project" value="InterPro"/>
</dbReference>
<protein>
    <submittedName>
        <fullName evidence="6">Retrovirus-related Pol polyprotein from transposon RE2</fullName>
    </submittedName>
</protein>